<dbReference type="InterPro" id="IPR015943">
    <property type="entry name" value="WD40/YVTN_repeat-like_dom_sf"/>
</dbReference>
<dbReference type="GO" id="GO:0008422">
    <property type="term" value="F:beta-glucosidase activity"/>
    <property type="evidence" value="ECO:0007669"/>
    <property type="project" value="TreeGrafter"/>
</dbReference>
<evidence type="ECO:0000313" key="2">
    <source>
        <dbReference type="EMBL" id="PWA36631.1"/>
    </source>
</evidence>
<gene>
    <name evidence="2" type="ORF">CTI12_AA597480</name>
</gene>
<accession>A0A2U1KIS8</accession>
<dbReference type="PANTHER" id="PTHR30620">
    <property type="entry name" value="PERIPLASMIC BETA-GLUCOSIDASE-RELATED"/>
    <property type="match status" value="1"/>
</dbReference>
<evidence type="ECO:0000256" key="1">
    <source>
        <dbReference type="SAM" id="MobiDB-lite"/>
    </source>
</evidence>
<dbReference type="Proteomes" id="UP000245207">
    <property type="component" value="Unassembled WGS sequence"/>
</dbReference>
<dbReference type="GO" id="GO:0009251">
    <property type="term" value="P:glucan catabolic process"/>
    <property type="evidence" value="ECO:0007669"/>
    <property type="project" value="TreeGrafter"/>
</dbReference>
<comment type="caution">
    <text evidence="2">The sequence shown here is derived from an EMBL/GenBank/DDBJ whole genome shotgun (WGS) entry which is preliminary data.</text>
</comment>
<dbReference type="EMBL" id="PKPP01017881">
    <property type="protein sequence ID" value="PWA36631.1"/>
    <property type="molecule type" value="Genomic_DNA"/>
</dbReference>
<dbReference type="PANTHER" id="PTHR30620:SF91">
    <property type="entry name" value="BETA-GLUCOSIDASE"/>
    <property type="match status" value="1"/>
</dbReference>
<dbReference type="STRING" id="35608.A0A2U1KIS8"/>
<dbReference type="SUPFAM" id="SSF50978">
    <property type="entry name" value="WD40 repeat-like"/>
    <property type="match status" value="1"/>
</dbReference>
<dbReference type="InterPro" id="IPR051915">
    <property type="entry name" value="Cellulose_Degrad_GH3"/>
</dbReference>
<evidence type="ECO:0000313" key="3">
    <source>
        <dbReference type="Proteomes" id="UP000245207"/>
    </source>
</evidence>
<dbReference type="AlphaFoldDB" id="A0A2U1KIS8"/>
<protein>
    <submittedName>
        <fullName evidence="2">Uncharacterized protein</fullName>
    </submittedName>
</protein>
<dbReference type="InterPro" id="IPR036322">
    <property type="entry name" value="WD40_repeat_dom_sf"/>
</dbReference>
<dbReference type="OrthoDB" id="400at2759"/>
<name>A0A2U1KIS8_ARTAN</name>
<reference evidence="2 3" key="1">
    <citation type="journal article" date="2018" name="Mol. Plant">
        <title>The genome of Artemisia annua provides insight into the evolution of Asteraceae family and artemisinin biosynthesis.</title>
        <authorList>
            <person name="Shen Q."/>
            <person name="Zhang L."/>
            <person name="Liao Z."/>
            <person name="Wang S."/>
            <person name="Yan T."/>
            <person name="Shi P."/>
            <person name="Liu M."/>
            <person name="Fu X."/>
            <person name="Pan Q."/>
            <person name="Wang Y."/>
            <person name="Lv Z."/>
            <person name="Lu X."/>
            <person name="Zhang F."/>
            <person name="Jiang W."/>
            <person name="Ma Y."/>
            <person name="Chen M."/>
            <person name="Hao X."/>
            <person name="Li L."/>
            <person name="Tang Y."/>
            <person name="Lv G."/>
            <person name="Zhou Y."/>
            <person name="Sun X."/>
            <person name="Brodelius P.E."/>
            <person name="Rose J.K.C."/>
            <person name="Tang K."/>
        </authorList>
    </citation>
    <scope>NUCLEOTIDE SEQUENCE [LARGE SCALE GENOMIC DNA]</scope>
    <source>
        <strain evidence="3">cv. Huhao1</strain>
        <tissue evidence="2">Leaf</tissue>
    </source>
</reference>
<organism evidence="2 3">
    <name type="scientific">Artemisia annua</name>
    <name type="common">Sweet wormwood</name>
    <dbReference type="NCBI Taxonomy" id="35608"/>
    <lineage>
        <taxon>Eukaryota</taxon>
        <taxon>Viridiplantae</taxon>
        <taxon>Streptophyta</taxon>
        <taxon>Embryophyta</taxon>
        <taxon>Tracheophyta</taxon>
        <taxon>Spermatophyta</taxon>
        <taxon>Magnoliopsida</taxon>
        <taxon>eudicotyledons</taxon>
        <taxon>Gunneridae</taxon>
        <taxon>Pentapetalae</taxon>
        <taxon>asterids</taxon>
        <taxon>campanulids</taxon>
        <taxon>Asterales</taxon>
        <taxon>Asteraceae</taxon>
        <taxon>Asteroideae</taxon>
        <taxon>Anthemideae</taxon>
        <taxon>Artemisiinae</taxon>
        <taxon>Artemisia</taxon>
    </lineage>
</organism>
<dbReference type="Gene3D" id="2.130.10.10">
    <property type="entry name" value="YVTN repeat-like/Quinoprotein amine dehydrogenase"/>
    <property type="match status" value="1"/>
</dbReference>
<keyword evidence="3" id="KW-1185">Reference proteome</keyword>
<proteinExistence type="predicted"/>
<sequence length="318" mass="35367">MIYGIDIIHVHSDVYKAVIFPHNLGLRVTRDPILVKKIVGASTAFEVMSYDSHTNNVIAVGFHCDGKWMYSGSENETVNVIALLDGTSSSFTTYKYWSSYLILALGCQQEYESRAAVNTIVLDPNQVKRTQCKNYVVWAKSDNLTRDVMKQSSDVTTTGNHNIVTGIGCFTGELAKKAGKVIALDFIESVVKKENVDNTEVKGSSRKYTGNTYARMVAKDIKIVAAVAQSQSKLGEAQVQSQSQNGEDHVQSEIPLTQSQPLASEENRDENVQEEVWQEVEPLPFRRSERIKQINFNNPPAPGPGLREDEAIEVYEPC</sequence>
<feature type="region of interest" description="Disordered" evidence="1">
    <location>
        <begin position="237"/>
        <end position="276"/>
    </location>
</feature>
<feature type="region of interest" description="Disordered" evidence="1">
    <location>
        <begin position="294"/>
        <end position="318"/>
    </location>
</feature>